<dbReference type="GO" id="GO:0005743">
    <property type="term" value="C:mitochondrial inner membrane"/>
    <property type="evidence" value="ECO:0007669"/>
    <property type="project" value="UniProtKB-SubCell"/>
</dbReference>
<proteinExistence type="inferred from homology"/>
<reference evidence="14" key="1">
    <citation type="submission" date="2023-07" db="EMBL/GenBank/DDBJ databases">
        <title>A draft genome of Kazachstania heterogenica Y-27499.</title>
        <authorList>
            <person name="Donic C."/>
            <person name="Kralova J.S."/>
            <person name="Fidel L."/>
            <person name="Ben-Dor S."/>
            <person name="Jung S."/>
        </authorList>
    </citation>
    <scope>NUCLEOTIDE SEQUENCE [LARGE SCALE GENOMIC DNA]</scope>
    <source>
        <strain evidence="14">Y27499</strain>
    </source>
</reference>
<dbReference type="FunFam" id="4.10.95.10:FF:000001">
    <property type="entry name" value="Cytochrome c oxidase subunit 6A, mitochondrial"/>
    <property type="match status" value="1"/>
</dbReference>
<comment type="pathway">
    <text evidence="2">Energy metabolism; oxidative phosphorylation.</text>
</comment>
<keyword evidence="14" id="KW-1185">Reference proteome</keyword>
<dbReference type="InterPro" id="IPR036418">
    <property type="entry name" value="Cyt_c_oxidase_su6a_sf"/>
</dbReference>
<evidence type="ECO:0000256" key="2">
    <source>
        <dbReference type="ARBA" id="ARBA00004673"/>
    </source>
</evidence>
<protein>
    <recommendedName>
        <fullName evidence="10">Cytochrome c oxidase subunit 13, mitochondrial</fullName>
    </recommendedName>
    <alternativeName>
        <fullName evidence="11">Cytochrome c oxidase polypeptide VIa</fullName>
    </alternativeName>
</protein>
<evidence type="ECO:0000313" key="14">
    <source>
        <dbReference type="Proteomes" id="UP001306508"/>
    </source>
</evidence>
<keyword evidence="7" id="KW-1133">Transmembrane helix</keyword>
<evidence type="ECO:0000256" key="4">
    <source>
        <dbReference type="ARBA" id="ARBA00022692"/>
    </source>
</evidence>
<keyword evidence="9" id="KW-0472">Membrane</keyword>
<dbReference type="AlphaFoldDB" id="A0AAN7WKY9"/>
<dbReference type="PIRSF" id="PIRSF000277">
    <property type="entry name" value="COX6A1"/>
    <property type="match status" value="1"/>
</dbReference>
<keyword evidence="6" id="KW-0809">Transit peptide</keyword>
<evidence type="ECO:0000256" key="12">
    <source>
        <dbReference type="RuleBase" id="RU004396"/>
    </source>
</evidence>
<evidence type="ECO:0000256" key="11">
    <source>
        <dbReference type="ARBA" id="ARBA00082360"/>
    </source>
</evidence>
<evidence type="ECO:0000256" key="8">
    <source>
        <dbReference type="ARBA" id="ARBA00023128"/>
    </source>
</evidence>
<evidence type="ECO:0000256" key="9">
    <source>
        <dbReference type="ARBA" id="ARBA00023136"/>
    </source>
</evidence>
<comment type="subcellular location">
    <subcellularLocation>
        <location evidence="1">Mitochondrion inner membrane</location>
        <topology evidence="1">Single-pass membrane protein</topology>
    </subcellularLocation>
</comment>
<evidence type="ECO:0000256" key="6">
    <source>
        <dbReference type="ARBA" id="ARBA00022946"/>
    </source>
</evidence>
<dbReference type="Pfam" id="PF02046">
    <property type="entry name" value="COX6A"/>
    <property type="match status" value="1"/>
</dbReference>
<evidence type="ECO:0000256" key="1">
    <source>
        <dbReference type="ARBA" id="ARBA00004434"/>
    </source>
</evidence>
<dbReference type="GO" id="GO:0030234">
    <property type="term" value="F:enzyme regulator activity"/>
    <property type="evidence" value="ECO:0007669"/>
    <property type="project" value="TreeGrafter"/>
</dbReference>
<evidence type="ECO:0000256" key="3">
    <source>
        <dbReference type="ARBA" id="ARBA00005553"/>
    </source>
</evidence>
<dbReference type="Proteomes" id="UP001306508">
    <property type="component" value="Unassembled WGS sequence"/>
</dbReference>
<evidence type="ECO:0000313" key="13">
    <source>
        <dbReference type="EMBL" id="KAK5778383.1"/>
    </source>
</evidence>
<keyword evidence="8" id="KW-0496">Mitochondrion</keyword>
<dbReference type="EMBL" id="JAWIZZ010000053">
    <property type="protein sequence ID" value="KAK5778383.1"/>
    <property type="molecule type" value="Genomic_DNA"/>
</dbReference>
<gene>
    <name evidence="13" type="ORF">RI543_004045</name>
</gene>
<organism evidence="13 14">
    <name type="scientific">Arxiozyma heterogenica</name>
    <dbReference type="NCBI Taxonomy" id="278026"/>
    <lineage>
        <taxon>Eukaryota</taxon>
        <taxon>Fungi</taxon>
        <taxon>Dikarya</taxon>
        <taxon>Ascomycota</taxon>
        <taxon>Saccharomycotina</taxon>
        <taxon>Saccharomycetes</taxon>
        <taxon>Saccharomycetales</taxon>
        <taxon>Saccharomycetaceae</taxon>
        <taxon>Arxiozyma</taxon>
    </lineage>
</organism>
<evidence type="ECO:0000256" key="10">
    <source>
        <dbReference type="ARBA" id="ARBA00070930"/>
    </source>
</evidence>
<accession>A0AAN7WKY9</accession>
<dbReference type="Gene3D" id="4.10.95.10">
    <property type="entry name" value="Cytochrome c oxidase, subunit VIa"/>
    <property type="match status" value="1"/>
</dbReference>
<dbReference type="SUPFAM" id="SSF81411">
    <property type="entry name" value="Mitochondrial cytochrome c oxidase subunit VIa"/>
    <property type="match status" value="1"/>
</dbReference>
<evidence type="ECO:0000256" key="7">
    <source>
        <dbReference type="ARBA" id="ARBA00022989"/>
    </source>
</evidence>
<evidence type="ECO:0000256" key="5">
    <source>
        <dbReference type="ARBA" id="ARBA00022792"/>
    </source>
</evidence>
<dbReference type="PANTHER" id="PTHR11504">
    <property type="entry name" value="CYTOCHROME C OXIDASE POLYPEPTIDE VIA"/>
    <property type="match status" value="1"/>
</dbReference>
<sequence length="144" mass="16878">MNTSRLIRLTTPTQGLLFRSLRFNSTKVNPNLMKSAFGEPDLAAAKKFRESLQATESHASSTTNLWFKISMFVALPTILLTAYHVYNVEVEHAKHREHLKHVPDEDWPRDYEFMNMRQKPFFWGDGDKSLFWNPVVNRHITRDD</sequence>
<keyword evidence="4" id="KW-0812">Transmembrane</keyword>
<name>A0AAN7WKY9_9SACH</name>
<dbReference type="InterPro" id="IPR001349">
    <property type="entry name" value="Cyt_c_oxidase_su6a"/>
</dbReference>
<keyword evidence="5" id="KW-0999">Mitochondrion inner membrane</keyword>
<dbReference type="PANTHER" id="PTHR11504:SF0">
    <property type="entry name" value="CYTOCHROME C OXIDASE SUBUNIT"/>
    <property type="match status" value="1"/>
</dbReference>
<comment type="caution">
    <text evidence="13">The sequence shown here is derived from an EMBL/GenBank/DDBJ whole genome shotgun (WGS) entry which is preliminary data.</text>
</comment>
<dbReference type="GO" id="GO:0006123">
    <property type="term" value="P:mitochondrial electron transport, cytochrome c to oxygen"/>
    <property type="evidence" value="ECO:0007669"/>
    <property type="project" value="TreeGrafter"/>
</dbReference>
<comment type="similarity">
    <text evidence="3 12">Belongs to the cytochrome c oxidase subunit 6A family.</text>
</comment>